<dbReference type="Proteomes" id="UP000551616">
    <property type="component" value="Unassembled WGS sequence"/>
</dbReference>
<feature type="region of interest" description="Disordered" evidence="1">
    <location>
        <begin position="121"/>
        <end position="146"/>
    </location>
</feature>
<keyword evidence="3" id="KW-1185">Reference proteome</keyword>
<evidence type="ECO:0000256" key="1">
    <source>
        <dbReference type="SAM" id="MobiDB-lite"/>
    </source>
</evidence>
<dbReference type="EMBL" id="JABRWO010000009">
    <property type="protein sequence ID" value="MBA2116180.1"/>
    <property type="molecule type" value="Genomic_DNA"/>
</dbReference>
<name>A0A7V9A870_9BACT</name>
<dbReference type="AlphaFoldDB" id="A0A7V9A870"/>
<comment type="caution">
    <text evidence="2">The sequence shown here is derived from an EMBL/GenBank/DDBJ whole genome shotgun (WGS) entry which is preliminary data.</text>
</comment>
<evidence type="ECO:0000313" key="2">
    <source>
        <dbReference type="EMBL" id="MBA2116180.1"/>
    </source>
</evidence>
<organism evidence="2 3">
    <name type="scientific">Bremerella alba</name>
    <dbReference type="NCBI Taxonomy" id="980252"/>
    <lineage>
        <taxon>Bacteria</taxon>
        <taxon>Pseudomonadati</taxon>
        <taxon>Planctomycetota</taxon>
        <taxon>Planctomycetia</taxon>
        <taxon>Pirellulales</taxon>
        <taxon>Pirellulaceae</taxon>
        <taxon>Bremerella</taxon>
    </lineage>
</organism>
<proteinExistence type="predicted"/>
<sequence>MVTFIRIVFATSVLCFLGCSEQTGPQRLTAKGKVFLDDSPVTNATIIFSPQGGGEGSVKAAASIVDGSFSFTPKDGPTAGAFDVQIIADGAEFEDVADKMISGQRVAIKKAQIPKVYSSPGSLTANVTKDGPNDFNFELESKRRRR</sequence>
<evidence type="ECO:0000313" key="3">
    <source>
        <dbReference type="Proteomes" id="UP000551616"/>
    </source>
</evidence>
<reference evidence="2 3" key="1">
    <citation type="submission" date="2020-05" db="EMBL/GenBank/DDBJ databases">
        <title>Bremerella alba sp. nov., a novel planctomycete isolated from the surface of the macroalga Fucus spiralis.</title>
        <authorList>
            <person name="Godinho O."/>
            <person name="Botelho R."/>
            <person name="Albuquerque L."/>
            <person name="Wiegand S."/>
            <person name="Da Costa M.S."/>
            <person name="Lobo-Da-Cunha A."/>
            <person name="Jogler C."/>
            <person name="Lage O.M."/>
        </authorList>
    </citation>
    <scope>NUCLEOTIDE SEQUENCE [LARGE SCALE GENOMIC DNA]</scope>
    <source>
        <strain evidence="2 3">FF15</strain>
    </source>
</reference>
<evidence type="ECO:0008006" key="4">
    <source>
        <dbReference type="Google" id="ProtNLM"/>
    </source>
</evidence>
<accession>A0A7V9A870</accession>
<dbReference type="RefSeq" id="WP_207397601.1">
    <property type="nucleotide sequence ID" value="NZ_JABRWO010000009.1"/>
</dbReference>
<gene>
    <name evidence="2" type="ORF">HOV93_33690</name>
</gene>
<protein>
    <recommendedName>
        <fullName evidence="4">Carboxypeptidase regulatory-like domain-containing protein</fullName>
    </recommendedName>
</protein>